<dbReference type="KEGG" id="asun:KG104_05285"/>
<name>A0A975S7E3_9MICC</name>
<dbReference type="EMBL" id="CP076456">
    <property type="protein sequence ID" value="QWQ37181.1"/>
    <property type="molecule type" value="Genomic_DNA"/>
</dbReference>
<proteinExistence type="predicted"/>
<sequence length="180" mass="18529">MKSLRALKATGLILAAVVLGLMTVQGSYALWNAAVPSNAGTIQAADFKVTVKDTLLSPGQELQLPAAKLSMASRELITPVSVASAVNVTRDSPFRSITTLTVNPVAAPLVVGVALSNTNGTCPAVAAMYKASAATLPQKTMVKQTFCFRTALKDGTTNQMLGVPVIGPSATLDVTQVASN</sequence>
<accession>A0A975S7E3</accession>
<reference evidence="1" key="1">
    <citation type="submission" date="2021-06" db="EMBL/GenBank/DDBJ databases">
        <title>Novel species in genus Arthrobacter.</title>
        <authorList>
            <person name="Zhang G."/>
        </authorList>
    </citation>
    <scope>NUCLEOTIDE SEQUENCE</scope>
    <source>
        <strain evidence="1">Zg-ZUI122</strain>
    </source>
</reference>
<keyword evidence="2" id="KW-1185">Reference proteome</keyword>
<dbReference type="RefSeq" id="WP_207347488.1">
    <property type="nucleotide sequence ID" value="NZ_CP076456.1"/>
</dbReference>
<gene>
    <name evidence="1" type="ORF">KG104_05285</name>
</gene>
<organism evidence="1 2">
    <name type="scientific">Arthrobacter sunyaminii</name>
    <dbReference type="NCBI Taxonomy" id="2816859"/>
    <lineage>
        <taxon>Bacteria</taxon>
        <taxon>Bacillati</taxon>
        <taxon>Actinomycetota</taxon>
        <taxon>Actinomycetes</taxon>
        <taxon>Micrococcales</taxon>
        <taxon>Micrococcaceae</taxon>
        <taxon>Arthrobacter</taxon>
    </lineage>
</organism>
<dbReference type="Proteomes" id="UP000680588">
    <property type="component" value="Chromosome"/>
</dbReference>
<dbReference type="AlphaFoldDB" id="A0A975S7E3"/>
<evidence type="ECO:0000313" key="2">
    <source>
        <dbReference type="Proteomes" id="UP000680588"/>
    </source>
</evidence>
<evidence type="ECO:0000313" key="1">
    <source>
        <dbReference type="EMBL" id="QWQ37181.1"/>
    </source>
</evidence>
<protein>
    <submittedName>
        <fullName evidence="1">Uncharacterized protein</fullName>
    </submittedName>
</protein>